<dbReference type="PANTHER" id="PTHR38695:SF1">
    <property type="entry name" value="AMINO ACID PERMEASE_ SLC12A DOMAIN-CONTAINING PROTEIN"/>
    <property type="match status" value="1"/>
</dbReference>
<evidence type="ECO:0000313" key="2">
    <source>
        <dbReference type="EMBL" id="KAB2575336.1"/>
    </source>
</evidence>
<sequence>MDQLRRLAPASLPAARARLREQRTALTTGVMFGALLWWGVRDYREFLALGPGGVPYNVLGWAAITLLIRPFALSKAAATRTADYPPAAGAHADVAALPPREGPRARVGGIAPHRQLSQHPPESMRESIHNLFANAAAQNPGLLETKKSLYERHNDALFVSDQLLGNAEAVGLPHTATASRGEIGHPHPDLSIHLYVSPADARVLIEKGWAERHRMSVPANSWSKAIPIFRRIGDTFLMVYGPRNEEEMVVLQTILQNSIRFMTGREDCQLPEWKTRVNG</sequence>
<dbReference type="Pfam" id="PF17648">
    <property type="entry name" value="Luciferase"/>
    <property type="match status" value="1"/>
</dbReference>
<organism evidence="2 3">
    <name type="scientific">Lasiodiplodia theobromae</name>
    <dbReference type="NCBI Taxonomy" id="45133"/>
    <lineage>
        <taxon>Eukaryota</taxon>
        <taxon>Fungi</taxon>
        <taxon>Dikarya</taxon>
        <taxon>Ascomycota</taxon>
        <taxon>Pezizomycotina</taxon>
        <taxon>Dothideomycetes</taxon>
        <taxon>Dothideomycetes incertae sedis</taxon>
        <taxon>Botryosphaeriales</taxon>
        <taxon>Botryosphaeriaceae</taxon>
        <taxon>Lasiodiplodia</taxon>
    </lineage>
</organism>
<accession>A0A5N5DC00</accession>
<dbReference type="InterPro" id="IPR040841">
    <property type="entry name" value="Luciferase_dom"/>
</dbReference>
<comment type="caution">
    <text evidence="2">The sequence shown here is derived from an EMBL/GenBank/DDBJ whole genome shotgun (WGS) entry which is preliminary data.</text>
</comment>
<proteinExistence type="predicted"/>
<protein>
    <recommendedName>
        <fullName evidence="1">Luciferase domain-containing protein</fullName>
    </recommendedName>
</protein>
<dbReference type="EMBL" id="VCHE01000034">
    <property type="protein sequence ID" value="KAB2575336.1"/>
    <property type="molecule type" value="Genomic_DNA"/>
</dbReference>
<keyword evidence="3" id="KW-1185">Reference proteome</keyword>
<dbReference type="AlphaFoldDB" id="A0A5N5DC00"/>
<name>A0A5N5DC00_9PEZI</name>
<dbReference type="InterPro" id="IPR048273">
    <property type="entry name" value="Luciferase"/>
</dbReference>
<evidence type="ECO:0000259" key="1">
    <source>
        <dbReference type="Pfam" id="PF17648"/>
    </source>
</evidence>
<dbReference type="Proteomes" id="UP000325902">
    <property type="component" value="Unassembled WGS sequence"/>
</dbReference>
<dbReference type="PANTHER" id="PTHR38695">
    <property type="entry name" value="AMINO ACID PERMEASE_ SLC12A DOMAIN-CONTAINING PROTEIN"/>
    <property type="match status" value="1"/>
</dbReference>
<gene>
    <name evidence="2" type="ORF">DBV05_g6037</name>
</gene>
<evidence type="ECO:0000313" key="3">
    <source>
        <dbReference type="Proteomes" id="UP000325902"/>
    </source>
</evidence>
<reference evidence="2 3" key="1">
    <citation type="journal article" date="2019" name="Sci. Rep.">
        <title>A multi-omics analysis of the grapevine pathogen Lasiodiplodia theobromae reveals that temperature affects the expression of virulence- and pathogenicity-related genes.</title>
        <authorList>
            <person name="Felix C."/>
            <person name="Meneses R."/>
            <person name="Goncalves M.F.M."/>
            <person name="Tilleman L."/>
            <person name="Duarte A.S."/>
            <person name="Jorrin-Novo J.V."/>
            <person name="Van de Peer Y."/>
            <person name="Deforce D."/>
            <person name="Van Nieuwerburgh F."/>
            <person name="Esteves A.C."/>
            <person name="Alves A."/>
        </authorList>
    </citation>
    <scope>NUCLEOTIDE SEQUENCE [LARGE SCALE GENOMIC DNA]</scope>
    <source>
        <strain evidence="2 3">LA-SOL3</strain>
    </source>
</reference>
<feature type="domain" description="Luciferase" evidence="1">
    <location>
        <begin position="180"/>
        <end position="256"/>
    </location>
</feature>
<dbReference type="OrthoDB" id="5358398at2759"/>